<keyword evidence="3" id="KW-0813">Transport</keyword>
<dbReference type="PANTHER" id="PTHR19229">
    <property type="entry name" value="ATP-BINDING CASSETTE TRANSPORTER SUBFAMILY A ABCA"/>
    <property type="match status" value="1"/>
</dbReference>
<evidence type="ECO:0000256" key="2">
    <source>
        <dbReference type="ARBA" id="ARBA00008869"/>
    </source>
</evidence>
<dbReference type="OrthoDB" id="8061355at2759"/>
<evidence type="ECO:0000256" key="10">
    <source>
        <dbReference type="SAM" id="Phobius"/>
    </source>
</evidence>
<dbReference type="EMBL" id="VDLU01000002">
    <property type="protein sequence ID" value="TNJ28155.1"/>
    <property type="molecule type" value="Genomic_DNA"/>
</dbReference>
<dbReference type="SMART" id="SM00382">
    <property type="entry name" value="AAA"/>
    <property type="match status" value="1"/>
</dbReference>
<dbReference type="InterPro" id="IPR003439">
    <property type="entry name" value="ABC_transporter-like_ATP-bd"/>
</dbReference>
<dbReference type="Gene3D" id="3.40.50.300">
    <property type="entry name" value="P-loop containing nucleotide triphosphate hydrolases"/>
    <property type="match status" value="1"/>
</dbReference>
<evidence type="ECO:0000256" key="8">
    <source>
        <dbReference type="ARBA" id="ARBA00022989"/>
    </source>
</evidence>
<protein>
    <submittedName>
        <fullName evidence="12">ABC transporter family protein</fullName>
    </submittedName>
</protein>
<evidence type="ECO:0000313" key="12">
    <source>
        <dbReference type="EMBL" id="TNJ28155.1"/>
    </source>
</evidence>
<keyword evidence="6" id="KW-0547">Nucleotide-binding</keyword>
<proteinExistence type="inferred from homology"/>
<evidence type="ECO:0000256" key="5">
    <source>
        <dbReference type="ARBA" id="ARBA00022737"/>
    </source>
</evidence>
<keyword evidence="13" id="KW-1185">Reference proteome</keyword>
<dbReference type="Proteomes" id="UP000315496">
    <property type="component" value="Chromosome 2"/>
</dbReference>
<dbReference type="Pfam" id="PF00005">
    <property type="entry name" value="ABC_tran"/>
    <property type="match status" value="1"/>
</dbReference>
<feature type="transmembrane region" description="Helical" evidence="10">
    <location>
        <begin position="402"/>
        <end position="423"/>
    </location>
</feature>
<dbReference type="InterPro" id="IPR027417">
    <property type="entry name" value="P-loop_NTPase"/>
</dbReference>
<evidence type="ECO:0000256" key="6">
    <source>
        <dbReference type="ARBA" id="ARBA00022741"/>
    </source>
</evidence>
<accession>A0A4Z1ST28</accession>
<dbReference type="GO" id="GO:0005319">
    <property type="term" value="F:lipid transporter activity"/>
    <property type="evidence" value="ECO:0007669"/>
    <property type="project" value="TreeGrafter"/>
</dbReference>
<keyword evidence="7" id="KW-0067">ATP-binding</keyword>
<evidence type="ECO:0000259" key="11">
    <source>
        <dbReference type="PROSITE" id="PS50893"/>
    </source>
</evidence>
<sequence length="934" mass="104115">MPADGSARRVHVSGYCTTFSRQMRVLLEKGFIVMIRHPILLTLMLLFPVIFIIILSGPSIAKHTLVDEYPLTRITGLDVRGRDIMFYPDNLDTRAFAEYLAMLHDPPLPISKFKGFASEEAAKEEFLKTGNTKYAAAFTFNVADRTINKLKITYGWRTDGYYELSTSNPSVTEFYDPYRCERLAQAATLFYILENIFQMRLIALSKSTDPLQSALSLIASGNVVVNNQMGIQWFPDFEWYSADNDYINSVGTQAGLLLSLSAIFIIYYFLFQVMSEKESKLRQSLHTIGMLDSTYWLSTIVTTFSVCFGAGFLCTIAGLITQADYWLNSPFIINWVVITMFYFSTCAFAYLVSSFMSRSSSVSFVVFFLVIVLMLLGAMHSSPSFLFPENGQFSIIHLFAPVHAYQAIYLMSLLSTTTIVQYMPKPPVGFKYSDTASFTGICLAGQCLETKYDTGHTVLYHILVMMGLSAAYIILAAYFDLLFPYAHGSRLSFWTPFTLEFWGCIKTPAPPDSHRPGYTPPPFHDDWDEDVRNEQRAVLAPIDSPEYASVAASPILIYDMGVIYGGCCHKENTCSQAFGCNTKCAVENLSLSIPSDTVYGLLGPNGAGKSTTLSVLTGTLKPTSGYVTIEGYSIVHQRAKVAQLIGYAPQFDVLWPDLTPAEHIRLICRMRGVDYTEDLAALVTARQRAAEAGLLASIDISTKYLTDAKGKSVCKCSCKKSPKKKDEEELIMTRLANVGLRDSAYYQSRSLSGGMRRRLTVAMSLIGDSRVIFLDEASTGLDPISKRKLWDAIQMAKFGRCVILTTHSMDECNALADHVGIIARGHLRCNNTPRVLKRRYGIGYRLDIEVDPKDVLRVRDELISVYCPKAILVSRAGGTLTLAVPKSEAAGDLKKLLDGIMERDYIVDWSIRQTTLEEIFLAVTSMMPGDEKLS</sequence>
<dbReference type="GO" id="GO:0016020">
    <property type="term" value="C:membrane"/>
    <property type="evidence" value="ECO:0007669"/>
    <property type="project" value="UniProtKB-SubCell"/>
</dbReference>
<dbReference type="Pfam" id="PF12698">
    <property type="entry name" value="ABC2_membrane_3"/>
    <property type="match status" value="1"/>
</dbReference>
<name>A0A4Z1ST28_GIAMU</name>
<evidence type="ECO:0000256" key="7">
    <source>
        <dbReference type="ARBA" id="ARBA00022840"/>
    </source>
</evidence>
<dbReference type="GO" id="GO:0140359">
    <property type="term" value="F:ABC-type transporter activity"/>
    <property type="evidence" value="ECO:0007669"/>
    <property type="project" value="InterPro"/>
</dbReference>
<feature type="domain" description="ABC transporter" evidence="11">
    <location>
        <begin position="568"/>
        <end position="849"/>
    </location>
</feature>
<dbReference type="CDD" id="cd03263">
    <property type="entry name" value="ABC_subfamily_A"/>
    <property type="match status" value="1"/>
</dbReference>
<evidence type="ECO:0000256" key="4">
    <source>
        <dbReference type="ARBA" id="ARBA00022692"/>
    </source>
</evidence>
<dbReference type="SUPFAM" id="SSF52540">
    <property type="entry name" value="P-loop containing nucleoside triphosphate hydrolases"/>
    <property type="match status" value="1"/>
</dbReference>
<evidence type="ECO:0000256" key="3">
    <source>
        <dbReference type="ARBA" id="ARBA00022448"/>
    </source>
</evidence>
<dbReference type="PANTHER" id="PTHR19229:SF36">
    <property type="entry name" value="ATP-BINDING CASSETTE SUB-FAMILY A MEMBER 2"/>
    <property type="match status" value="1"/>
</dbReference>
<dbReference type="InterPro" id="IPR003593">
    <property type="entry name" value="AAA+_ATPase"/>
</dbReference>
<dbReference type="GO" id="GO:0005524">
    <property type="term" value="F:ATP binding"/>
    <property type="evidence" value="ECO:0007669"/>
    <property type="project" value="UniProtKB-KW"/>
</dbReference>
<dbReference type="PROSITE" id="PS50893">
    <property type="entry name" value="ABC_TRANSPORTER_2"/>
    <property type="match status" value="1"/>
</dbReference>
<dbReference type="AlphaFoldDB" id="A0A4Z1ST28"/>
<feature type="transmembrane region" description="Helical" evidence="10">
    <location>
        <begin position="458"/>
        <end position="479"/>
    </location>
</feature>
<comment type="caution">
    <text evidence="12">The sequence shown here is derived from an EMBL/GenBank/DDBJ whole genome shotgun (WGS) entry which is preliminary data.</text>
</comment>
<feature type="transmembrane region" description="Helical" evidence="10">
    <location>
        <begin position="332"/>
        <end position="352"/>
    </location>
</feature>
<keyword evidence="9 10" id="KW-0472">Membrane</keyword>
<keyword evidence="4 10" id="KW-0812">Transmembrane</keyword>
<keyword evidence="5" id="KW-0677">Repeat</keyword>
<dbReference type="PROSITE" id="PS00211">
    <property type="entry name" value="ABC_TRANSPORTER_1"/>
    <property type="match status" value="1"/>
</dbReference>
<dbReference type="InterPro" id="IPR013525">
    <property type="entry name" value="ABC2_TM"/>
</dbReference>
<dbReference type="GO" id="GO:0016887">
    <property type="term" value="F:ATP hydrolysis activity"/>
    <property type="evidence" value="ECO:0007669"/>
    <property type="project" value="InterPro"/>
</dbReference>
<keyword evidence="8 10" id="KW-1133">Transmembrane helix</keyword>
<organism evidence="12 13">
    <name type="scientific">Giardia muris</name>
    <dbReference type="NCBI Taxonomy" id="5742"/>
    <lineage>
        <taxon>Eukaryota</taxon>
        <taxon>Metamonada</taxon>
        <taxon>Diplomonadida</taxon>
        <taxon>Hexamitidae</taxon>
        <taxon>Giardiinae</taxon>
        <taxon>Giardia</taxon>
    </lineage>
</organism>
<feature type="transmembrane region" description="Helical" evidence="10">
    <location>
        <begin position="364"/>
        <end position="382"/>
    </location>
</feature>
<dbReference type="InterPro" id="IPR017871">
    <property type="entry name" value="ABC_transporter-like_CS"/>
</dbReference>
<dbReference type="VEuPathDB" id="GiardiaDB:GMRT_15231"/>
<feature type="transmembrane region" description="Helical" evidence="10">
    <location>
        <begin position="254"/>
        <end position="274"/>
    </location>
</feature>
<evidence type="ECO:0000313" key="13">
    <source>
        <dbReference type="Proteomes" id="UP000315496"/>
    </source>
</evidence>
<comment type="subcellular location">
    <subcellularLocation>
        <location evidence="1">Membrane</location>
        <topology evidence="1">Multi-pass membrane protein</topology>
    </subcellularLocation>
</comment>
<feature type="transmembrane region" description="Helical" evidence="10">
    <location>
        <begin position="31"/>
        <end position="55"/>
    </location>
</feature>
<evidence type="ECO:0000256" key="9">
    <source>
        <dbReference type="ARBA" id="ARBA00023136"/>
    </source>
</evidence>
<reference evidence="12 13" key="1">
    <citation type="submission" date="2019-05" db="EMBL/GenBank/DDBJ databases">
        <title>The compact genome of Giardia muris reveals important steps in the evolution of intestinal protozoan parasites.</title>
        <authorList>
            <person name="Xu F."/>
            <person name="Jimenez-Gonzalez A."/>
            <person name="Einarsson E."/>
            <person name="Astvaldsson A."/>
            <person name="Peirasmaki D."/>
            <person name="Eckmann L."/>
            <person name="Andersson J.O."/>
            <person name="Svard S.G."/>
            <person name="Jerlstrom-Hultqvist J."/>
        </authorList>
    </citation>
    <scope>NUCLEOTIDE SEQUENCE [LARGE SCALE GENOMIC DNA]</scope>
    <source>
        <strain evidence="12 13">Roberts-Thomson</strain>
    </source>
</reference>
<gene>
    <name evidence="12" type="ORF">GMRT_15231</name>
</gene>
<evidence type="ECO:0000256" key="1">
    <source>
        <dbReference type="ARBA" id="ARBA00004141"/>
    </source>
</evidence>
<dbReference type="InterPro" id="IPR026082">
    <property type="entry name" value="ABCA"/>
</dbReference>
<feature type="transmembrane region" description="Helical" evidence="10">
    <location>
        <begin position="295"/>
        <end position="320"/>
    </location>
</feature>
<comment type="similarity">
    <text evidence="2">Belongs to the ABC transporter superfamily. ABCA family.</text>
</comment>